<reference evidence="1 2" key="1">
    <citation type="submission" date="2013-01" db="EMBL/GenBank/DDBJ databases">
        <authorList>
            <person name="Harkins D.M."/>
            <person name="Durkin A.S."/>
            <person name="Brinkac L.M."/>
            <person name="Haft D.H."/>
            <person name="Selengut J.D."/>
            <person name="Sanka R."/>
            <person name="DePew J."/>
            <person name="Purushe J."/>
            <person name="Hartskeerl R.A."/>
            <person name="Ahmed A."/>
            <person name="van der Linden H."/>
            <person name="Goris M.G.A."/>
            <person name="Vinetz J.M."/>
            <person name="Sutton G.G."/>
            <person name="Nierman W.C."/>
            <person name="Fouts D.E."/>
        </authorList>
    </citation>
    <scope>NUCLEOTIDE SEQUENCE [LARGE SCALE GENOMIC DNA]</scope>
    <source>
        <strain evidence="1 2">MAVJ 401</strain>
    </source>
</reference>
<proteinExistence type="predicted"/>
<protein>
    <submittedName>
        <fullName evidence="1">Uncharacterized protein</fullName>
    </submittedName>
</protein>
<gene>
    <name evidence="1" type="ORF">LEP1GSC063_0638</name>
</gene>
<accession>M6JMH2</accession>
<dbReference type="RefSeq" id="WP_004465802.1">
    <property type="nucleotide sequence ID" value="NZ_AHMU02000019.1"/>
</dbReference>
<sequence>MKDRFQNFDRNLPFPEVDLGIDQIRSVDFEELYSVLLMQCDQVGNFVVRGLQAISKISQHDRNRHFKQR</sequence>
<evidence type="ECO:0000313" key="1">
    <source>
        <dbReference type="EMBL" id="EMN22911.1"/>
    </source>
</evidence>
<dbReference type="Proteomes" id="UP000012106">
    <property type="component" value="Unassembled WGS sequence"/>
</dbReference>
<organism evidence="1 2">
    <name type="scientific">Leptospira santarosai serovar Arenal str. MAVJ 401</name>
    <dbReference type="NCBI Taxonomy" id="1049976"/>
    <lineage>
        <taxon>Bacteria</taxon>
        <taxon>Pseudomonadati</taxon>
        <taxon>Spirochaetota</taxon>
        <taxon>Spirochaetia</taxon>
        <taxon>Leptospirales</taxon>
        <taxon>Leptospiraceae</taxon>
        <taxon>Leptospira</taxon>
    </lineage>
</organism>
<name>M6JMH2_9LEPT</name>
<dbReference type="AlphaFoldDB" id="M6JMH2"/>
<evidence type="ECO:0000313" key="2">
    <source>
        <dbReference type="Proteomes" id="UP000012106"/>
    </source>
</evidence>
<comment type="caution">
    <text evidence="1">The sequence shown here is derived from an EMBL/GenBank/DDBJ whole genome shotgun (WGS) entry which is preliminary data.</text>
</comment>
<dbReference type="EMBL" id="AHMU02000019">
    <property type="protein sequence ID" value="EMN22911.1"/>
    <property type="molecule type" value="Genomic_DNA"/>
</dbReference>